<feature type="domain" description="Immunoglobulin V-set" evidence="5">
    <location>
        <begin position="65"/>
        <end position="154"/>
    </location>
</feature>
<protein>
    <recommendedName>
        <fullName evidence="5">Immunoglobulin V-set domain-containing protein</fullName>
    </recommendedName>
</protein>
<sequence>MVVHMAAPEEAALERQLRPELPPRRVKTAAVSSDGRRALWGAILVLPILAECFTIEEKNYIGIKDASISVKCYYDPSYKVYVKYWCKGYYRASCTILRSTSQMPSGDIRIQDQATAGEMTVTMTNLRKEDTGWYWCGIERINLLDIMDYTHLNVTEQAIEEDVNEDELTWLYYVLTPLLVLVLLLFMVAVIFRRIKTKKNALGKISCQPKFEGKCPDIVITPPQDNSEPCIAYADIILNSKEQPEHFKKMDIRGKCKDGLQNAEYSEVVFRQ</sequence>
<evidence type="ECO:0000256" key="3">
    <source>
        <dbReference type="ARBA" id="ARBA00023136"/>
    </source>
</evidence>
<dbReference type="SUPFAM" id="SSF48726">
    <property type="entry name" value="Immunoglobulin"/>
    <property type="match status" value="1"/>
</dbReference>
<comment type="caution">
    <text evidence="6">The sequence shown here is derived from an EMBL/GenBank/DDBJ whole genome shotgun (WGS) entry which is preliminary data.</text>
</comment>
<proteinExistence type="predicted"/>
<keyword evidence="4" id="KW-1133">Transmembrane helix</keyword>
<dbReference type="InterPro" id="IPR050671">
    <property type="entry name" value="CD300_family_receptors"/>
</dbReference>
<dbReference type="GO" id="GO:0004888">
    <property type="term" value="F:transmembrane signaling receptor activity"/>
    <property type="evidence" value="ECO:0007669"/>
    <property type="project" value="TreeGrafter"/>
</dbReference>
<dbReference type="GO" id="GO:0005886">
    <property type="term" value="C:plasma membrane"/>
    <property type="evidence" value="ECO:0007669"/>
    <property type="project" value="TreeGrafter"/>
</dbReference>
<dbReference type="InterPro" id="IPR013783">
    <property type="entry name" value="Ig-like_fold"/>
</dbReference>
<keyword evidence="7" id="KW-1185">Reference proteome</keyword>
<feature type="transmembrane region" description="Helical" evidence="4">
    <location>
        <begin position="170"/>
        <end position="192"/>
    </location>
</feature>
<evidence type="ECO:0000256" key="4">
    <source>
        <dbReference type="SAM" id="Phobius"/>
    </source>
</evidence>
<dbReference type="Pfam" id="PF07686">
    <property type="entry name" value="V-set"/>
    <property type="match status" value="1"/>
</dbReference>
<keyword evidence="2 4" id="KW-0812">Transmembrane</keyword>
<evidence type="ECO:0000313" key="7">
    <source>
        <dbReference type="Proteomes" id="UP001066276"/>
    </source>
</evidence>
<dbReference type="PANTHER" id="PTHR11860:SF87">
    <property type="entry name" value="CMRF35-LIKE MOLECULE 8"/>
    <property type="match status" value="1"/>
</dbReference>
<name>A0AAV7QH49_PLEWA</name>
<evidence type="ECO:0000313" key="6">
    <source>
        <dbReference type="EMBL" id="KAJ1138475.1"/>
    </source>
</evidence>
<evidence type="ECO:0000259" key="5">
    <source>
        <dbReference type="Pfam" id="PF07686"/>
    </source>
</evidence>
<keyword evidence="3 4" id="KW-0472">Membrane</keyword>
<dbReference type="PANTHER" id="PTHR11860">
    <property type="entry name" value="POLYMERIC-IMMUNOGLOBULIN RECEPTOR"/>
    <property type="match status" value="1"/>
</dbReference>
<organism evidence="6 7">
    <name type="scientific">Pleurodeles waltl</name>
    <name type="common">Iberian ribbed newt</name>
    <dbReference type="NCBI Taxonomy" id="8319"/>
    <lineage>
        <taxon>Eukaryota</taxon>
        <taxon>Metazoa</taxon>
        <taxon>Chordata</taxon>
        <taxon>Craniata</taxon>
        <taxon>Vertebrata</taxon>
        <taxon>Euteleostomi</taxon>
        <taxon>Amphibia</taxon>
        <taxon>Batrachia</taxon>
        <taxon>Caudata</taxon>
        <taxon>Salamandroidea</taxon>
        <taxon>Salamandridae</taxon>
        <taxon>Pleurodelinae</taxon>
        <taxon>Pleurodeles</taxon>
    </lineage>
</organism>
<dbReference type="Proteomes" id="UP001066276">
    <property type="component" value="Chromosome 6"/>
</dbReference>
<gene>
    <name evidence="6" type="ORF">NDU88_004858</name>
</gene>
<evidence type="ECO:0000256" key="1">
    <source>
        <dbReference type="ARBA" id="ARBA00004370"/>
    </source>
</evidence>
<dbReference type="InterPro" id="IPR013106">
    <property type="entry name" value="Ig_V-set"/>
</dbReference>
<dbReference type="Gene3D" id="2.60.40.10">
    <property type="entry name" value="Immunoglobulins"/>
    <property type="match status" value="1"/>
</dbReference>
<dbReference type="InterPro" id="IPR036179">
    <property type="entry name" value="Ig-like_dom_sf"/>
</dbReference>
<dbReference type="CDD" id="cd05716">
    <property type="entry name" value="IgV_pIgR_like"/>
    <property type="match status" value="1"/>
</dbReference>
<accession>A0AAV7QH49</accession>
<dbReference type="AlphaFoldDB" id="A0AAV7QH49"/>
<dbReference type="EMBL" id="JANPWB010000010">
    <property type="protein sequence ID" value="KAJ1138475.1"/>
    <property type="molecule type" value="Genomic_DNA"/>
</dbReference>
<evidence type="ECO:0000256" key="2">
    <source>
        <dbReference type="ARBA" id="ARBA00022692"/>
    </source>
</evidence>
<comment type="subcellular location">
    <subcellularLocation>
        <location evidence="1">Membrane</location>
    </subcellularLocation>
</comment>
<reference evidence="6" key="1">
    <citation type="journal article" date="2022" name="bioRxiv">
        <title>Sequencing and chromosome-scale assembly of the giantPleurodeles waltlgenome.</title>
        <authorList>
            <person name="Brown T."/>
            <person name="Elewa A."/>
            <person name="Iarovenko S."/>
            <person name="Subramanian E."/>
            <person name="Araus A.J."/>
            <person name="Petzold A."/>
            <person name="Susuki M."/>
            <person name="Suzuki K.-i.T."/>
            <person name="Hayashi T."/>
            <person name="Toyoda A."/>
            <person name="Oliveira C."/>
            <person name="Osipova E."/>
            <person name="Leigh N.D."/>
            <person name="Simon A."/>
            <person name="Yun M.H."/>
        </authorList>
    </citation>
    <scope>NUCLEOTIDE SEQUENCE</scope>
    <source>
        <strain evidence="6">20211129_DDA</strain>
        <tissue evidence="6">Liver</tissue>
    </source>
</reference>